<dbReference type="PANTHER" id="PTHR19862">
    <property type="entry name" value="WD REPEAT-CONTAINING PROTEIN 48"/>
    <property type="match status" value="1"/>
</dbReference>
<dbReference type="InterPro" id="IPR020472">
    <property type="entry name" value="WD40_PAC1"/>
</dbReference>
<dbReference type="InterPro" id="IPR015943">
    <property type="entry name" value="WD40/YVTN_repeat-like_dom_sf"/>
</dbReference>
<evidence type="ECO:0000256" key="4">
    <source>
        <dbReference type="PROSITE-ProRule" id="PRU00221"/>
    </source>
</evidence>
<dbReference type="PROSITE" id="PS50082">
    <property type="entry name" value="WD_REPEATS_2"/>
    <property type="match status" value="3"/>
</dbReference>
<feature type="repeat" description="WD" evidence="4">
    <location>
        <begin position="161"/>
        <end position="202"/>
    </location>
</feature>
<dbReference type="InterPro" id="IPR001680">
    <property type="entry name" value="WD40_rpt"/>
</dbReference>
<dbReference type="VEuPathDB" id="FungiDB:PTTG_02497"/>
<feature type="repeat" description="WD" evidence="4">
    <location>
        <begin position="249"/>
        <end position="290"/>
    </location>
</feature>
<feature type="region of interest" description="Disordered" evidence="5">
    <location>
        <begin position="1147"/>
        <end position="1234"/>
    </location>
</feature>
<name>A0A180GL28_PUCT1</name>
<gene>
    <name evidence="6" type="ORF">PTTG_02497</name>
</gene>
<dbReference type="Pfam" id="PF00400">
    <property type="entry name" value="WD40"/>
    <property type="match status" value="3"/>
</dbReference>
<protein>
    <submittedName>
        <fullName evidence="7">WD_REPEATS_REGION domain-containing protein</fullName>
    </submittedName>
</protein>
<feature type="compositionally biased region" description="Low complexity" evidence="5">
    <location>
        <begin position="1190"/>
        <end position="1202"/>
    </location>
</feature>
<feature type="compositionally biased region" description="Basic and acidic residues" evidence="5">
    <location>
        <begin position="1173"/>
        <end position="1184"/>
    </location>
</feature>
<reference evidence="7 8" key="3">
    <citation type="journal article" date="2017" name="G3 (Bethesda)">
        <title>Comparative analysis highlights variable genome content of wheat rusts and divergence of the mating loci.</title>
        <authorList>
            <person name="Cuomo C.A."/>
            <person name="Bakkeren G."/>
            <person name="Khalil H.B."/>
            <person name="Panwar V."/>
            <person name="Joly D."/>
            <person name="Linning R."/>
            <person name="Sakthikumar S."/>
            <person name="Song X."/>
            <person name="Adiconis X."/>
            <person name="Fan L."/>
            <person name="Goldberg J.M."/>
            <person name="Levin J.Z."/>
            <person name="Young S."/>
            <person name="Zeng Q."/>
            <person name="Anikster Y."/>
            <person name="Bruce M."/>
            <person name="Wang M."/>
            <person name="Yin C."/>
            <person name="McCallum B."/>
            <person name="Szabo L.J."/>
            <person name="Hulbert S."/>
            <person name="Chen X."/>
            <person name="Fellers J.P."/>
        </authorList>
    </citation>
    <scope>NUCLEOTIDE SEQUENCE</scope>
    <source>
        <strain evidence="7">isolate 1-1 / race 1 (BBBD)</strain>
        <strain evidence="8">Isolate 1-1 / race 1 (BBBD)</strain>
    </source>
</reference>
<dbReference type="EnsemblFungi" id="PTTG_02497-t43_1">
    <property type="protein sequence ID" value="PTTG_02497-t43_1-p1"/>
    <property type="gene ID" value="PTTG_02497"/>
</dbReference>
<dbReference type="PROSITE" id="PS50294">
    <property type="entry name" value="WD_REPEATS_REGION"/>
    <property type="match status" value="2"/>
</dbReference>
<evidence type="ECO:0000313" key="7">
    <source>
        <dbReference type="EnsemblFungi" id="PTTG_02497-t43_1-p1"/>
    </source>
</evidence>
<evidence type="ECO:0000256" key="3">
    <source>
        <dbReference type="ARBA" id="ARBA00022737"/>
    </source>
</evidence>
<feature type="compositionally biased region" description="Gly residues" evidence="5">
    <location>
        <begin position="863"/>
        <end position="878"/>
    </location>
</feature>
<evidence type="ECO:0000313" key="6">
    <source>
        <dbReference type="EMBL" id="OAV92693.1"/>
    </source>
</evidence>
<dbReference type="SMART" id="SM00320">
    <property type="entry name" value="WD40"/>
    <property type="match status" value="7"/>
</dbReference>
<dbReference type="InterPro" id="IPR021772">
    <property type="entry name" value="WDR48/Bun107"/>
</dbReference>
<feature type="compositionally biased region" description="Low complexity" evidence="5">
    <location>
        <begin position="879"/>
        <end position="894"/>
    </location>
</feature>
<reference evidence="7" key="4">
    <citation type="submission" date="2025-05" db="UniProtKB">
        <authorList>
            <consortium name="EnsemblFungi"/>
        </authorList>
    </citation>
    <scope>IDENTIFICATION</scope>
    <source>
        <strain evidence="7">isolate 1-1 / race 1 (BBBD)</strain>
    </source>
</reference>
<evidence type="ECO:0000256" key="1">
    <source>
        <dbReference type="ARBA" id="ARBA00006917"/>
    </source>
</evidence>
<feature type="compositionally biased region" description="Low complexity" evidence="5">
    <location>
        <begin position="924"/>
        <end position="937"/>
    </location>
</feature>
<dbReference type="InterPro" id="IPR051246">
    <property type="entry name" value="WDR48"/>
</dbReference>
<evidence type="ECO:0000256" key="5">
    <source>
        <dbReference type="SAM" id="MobiDB-lite"/>
    </source>
</evidence>
<feature type="compositionally biased region" description="Polar residues" evidence="5">
    <location>
        <begin position="1218"/>
        <end position="1230"/>
    </location>
</feature>
<evidence type="ECO:0000256" key="2">
    <source>
        <dbReference type="ARBA" id="ARBA00022574"/>
    </source>
</evidence>
<dbReference type="GO" id="GO:0000724">
    <property type="term" value="P:double-strand break repair via homologous recombination"/>
    <property type="evidence" value="ECO:0007669"/>
    <property type="project" value="TreeGrafter"/>
</dbReference>
<sequence length="1284" mass="137529">MTTTSDRKRTRRLSYIIPNNTTTTTTTTLLSLPPPSTTTATFHQKPAFTKTTTHHHTTQPKHPTHALPITTLAIDHTTPIRNPLNPQGILYAAGRDGLISAWELNQHKQASFRQAIQPHTHWINDLILCNQNQTIISASSDRTIKAWNPHSPQHALCPATIGTHLDYVKCLAHSPKAAWVASAGLDRTILLWDTNEARPNPLVRFSENLVGTSIYSLATTPAGQLLAAGSPAQAIALYDPRLATQLAKLVGHTDNVRAILLADDATRLLSASSDATVKMWDLRSQQRCLHTFAHHSTSVWALHSQHPALEIFYSADRAGWLCKLDLEGSDDFRDGQCIVLAHARQSRSHHQQGINSILAFDNFVWTASASSSIERWADIPTRIQRRQRASNLSQTDTGTEEATTGTAAATGTTTTTAAAAAAATGTTTTATTATGTTATAATTSAATTTNSKSLPLRSPQSVSFNFDTPIIQPSPNLSSPIHLDGIPLEALVPLFSQFDHLLPNADHQDPESITIHSPKSDASIPRRPSHHHIHSTMSSLSLRPPTHPGLEPVKLHSPLTIDASLHTPTLINPHPRPSITATPAWRLYTTRDSAAEAIPLRSSPVDLILGCSGLIKSELLNDCRHALTIDTSGRIALWDIISCTCQGIFDPDELERELDHGSSAGSSGSNYTPSELLKLVKERIEGQATIGTWCTVETQTGLLTVHLDEQRCFDGEVYADEAGLAEEVLELMKEDHRLCLGRWVLRNLFDGFINHHVQLRLRNENPTTPSAATDAANPGQTAESDEQQQNKKIYLPGRPSVPHTPGMTIALATPALTPAILPDLKTLTGPKNQQAADHSADYFSLPRLMEADEEQLGSEALTPGGGGGAGGGGGGGGLDSSTDASSSYTSSVYPLPSPRRASPVPVTTTQDGLPRDDKTPMTESPAASWSSTTSSAAAPPPPNSANIFSRFRSLGRGQKRRGSSDPAAPPVISNPIPYREDGDQAELDGQRLLMLEKAKAQQALVVQAVLAQPFEPCGPLDAPALMLPPDTTILVSEEEPQSGGWEVAYRGLVATTELDAEVLMDVLPGWILGFLLANRISNKEGGASTTTTTTTVKVTFVLQPEGGREAAGLPELPNGNARLTASRVLRMKKVAAYVAQKLDPAVGPTKAEENQQHPAPSSSSPSSSSCSKPRSDGPRSEGPKSHKPGSKSTGSAGSSSPSQHHHHHHHRHHHKGSEQGTLTPTSTSGPNPRLPAVDESLIVLSCNGQDLPRTLSLGVVKQWVWAQPGDVVICYRRQGLAPSA</sequence>
<comment type="similarity">
    <text evidence="1">Belongs to the WD repeat WDR48 family.</text>
</comment>
<keyword evidence="8" id="KW-1185">Reference proteome</keyword>
<dbReference type="PRINTS" id="PR00320">
    <property type="entry name" value="GPROTEINBRPT"/>
</dbReference>
<dbReference type="EMBL" id="ADAS02000060">
    <property type="protein sequence ID" value="OAV92693.1"/>
    <property type="molecule type" value="Genomic_DNA"/>
</dbReference>
<organism evidence="6">
    <name type="scientific">Puccinia triticina (isolate 1-1 / race 1 (BBBD))</name>
    <name type="common">Brown leaf rust fungus</name>
    <dbReference type="NCBI Taxonomy" id="630390"/>
    <lineage>
        <taxon>Eukaryota</taxon>
        <taxon>Fungi</taxon>
        <taxon>Dikarya</taxon>
        <taxon>Basidiomycota</taxon>
        <taxon>Pucciniomycotina</taxon>
        <taxon>Pucciniomycetes</taxon>
        <taxon>Pucciniales</taxon>
        <taxon>Pucciniaceae</taxon>
        <taxon>Puccinia</taxon>
    </lineage>
</organism>
<dbReference type="GO" id="GO:0043130">
    <property type="term" value="F:ubiquitin binding"/>
    <property type="evidence" value="ECO:0007669"/>
    <property type="project" value="TreeGrafter"/>
</dbReference>
<dbReference type="STRING" id="630390.A0A180GL28"/>
<dbReference type="Proteomes" id="UP000005240">
    <property type="component" value="Unassembled WGS sequence"/>
</dbReference>
<feature type="region of interest" description="Disordered" evidence="5">
    <location>
        <begin position="858"/>
        <end position="982"/>
    </location>
</feature>
<dbReference type="InterPro" id="IPR036322">
    <property type="entry name" value="WD40_repeat_dom_sf"/>
</dbReference>
<dbReference type="Gene3D" id="2.130.10.10">
    <property type="entry name" value="YVTN repeat-like/Quinoprotein amine dehydrogenase"/>
    <property type="match status" value="2"/>
</dbReference>
<dbReference type="PROSITE" id="PS00678">
    <property type="entry name" value="WD_REPEATS_1"/>
    <property type="match status" value="1"/>
</dbReference>
<dbReference type="CDD" id="cd00200">
    <property type="entry name" value="WD40"/>
    <property type="match status" value="1"/>
</dbReference>
<feature type="compositionally biased region" description="Low complexity" evidence="5">
    <location>
        <begin position="1158"/>
        <end position="1172"/>
    </location>
</feature>
<accession>A0A180GL28</accession>
<dbReference type="Pfam" id="PF11816">
    <property type="entry name" value="DUF3337"/>
    <property type="match status" value="1"/>
</dbReference>
<reference evidence="6" key="1">
    <citation type="submission" date="2009-11" db="EMBL/GenBank/DDBJ databases">
        <authorList>
            <consortium name="The Broad Institute Genome Sequencing Platform"/>
            <person name="Ward D."/>
            <person name="Feldgarden M."/>
            <person name="Earl A."/>
            <person name="Young S.K."/>
            <person name="Zeng Q."/>
            <person name="Koehrsen M."/>
            <person name="Alvarado L."/>
            <person name="Berlin A."/>
            <person name="Bochicchio J."/>
            <person name="Borenstein D."/>
            <person name="Chapman S.B."/>
            <person name="Chen Z."/>
            <person name="Engels R."/>
            <person name="Freedman E."/>
            <person name="Gellesch M."/>
            <person name="Goldberg J."/>
            <person name="Griggs A."/>
            <person name="Gujja S."/>
            <person name="Heilman E."/>
            <person name="Heiman D."/>
            <person name="Hepburn T."/>
            <person name="Howarth C."/>
            <person name="Jen D."/>
            <person name="Larson L."/>
            <person name="Lewis B."/>
            <person name="Mehta T."/>
            <person name="Park D."/>
            <person name="Pearson M."/>
            <person name="Roberts A."/>
            <person name="Saif S."/>
            <person name="Shea T."/>
            <person name="Shenoy N."/>
            <person name="Sisk P."/>
            <person name="Stolte C."/>
            <person name="Sykes S."/>
            <person name="Thomson T."/>
            <person name="Walk T."/>
            <person name="White J."/>
            <person name="Yandava C."/>
            <person name="Izard J."/>
            <person name="Baranova O.V."/>
            <person name="Blanton J.M."/>
            <person name="Tanner A.C."/>
            <person name="Dewhirst F.E."/>
            <person name="Haas B."/>
            <person name="Nusbaum C."/>
            <person name="Birren B."/>
        </authorList>
    </citation>
    <scope>NUCLEOTIDE SEQUENCE [LARGE SCALE GENOMIC DNA]</scope>
    <source>
        <strain evidence="6">1-1 BBBD Race 1</strain>
    </source>
</reference>
<proteinExistence type="inferred from homology"/>
<keyword evidence="3" id="KW-0677">Repeat</keyword>
<feature type="region of interest" description="Disordered" evidence="5">
    <location>
        <begin position="386"/>
        <end position="411"/>
    </location>
</feature>
<reference evidence="6" key="2">
    <citation type="submission" date="2016-05" db="EMBL/GenBank/DDBJ databases">
        <title>Comparative analysis highlights variable genome content of wheat rusts and divergence of the mating loci.</title>
        <authorList>
            <person name="Cuomo C.A."/>
            <person name="Bakkeren G."/>
            <person name="Szabo L."/>
            <person name="Khalil H."/>
            <person name="Joly D."/>
            <person name="Goldberg J."/>
            <person name="Young S."/>
            <person name="Zeng Q."/>
            <person name="Fellers J."/>
        </authorList>
    </citation>
    <scope>NUCLEOTIDE SEQUENCE [LARGE SCALE GENOMIC DNA]</scope>
    <source>
        <strain evidence="6">1-1 BBBD Race 1</strain>
    </source>
</reference>
<dbReference type="InterPro" id="IPR019775">
    <property type="entry name" value="WD40_repeat_CS"/>
</dbReference>
<dbReference type="PANTHER" id="PTHR19862:SF14">
    <property type="entry name" value="WD REPEAT-CONTAINING PROTEIN 48"/>
    <property type="match status" value="1"/>
</dbReference>
<feature type="repeat" description="WD" evidence="4">
    <location>
        <begin position="116"/>
        <end position="148"/>
    </location>
</feature>
<dbReference type="SUPFAM" id="SSF50978">
    <property type="entry name" value="WD40 repeat-like"/>
    <property type="match status" value="1"/>
</dbReference>
<feature type="compositionally biased region" description="Low complexity" evidence="5">
    <location>
        <begin position="400"/>
        <end position="411"/>
    </location>
</feature>
<keyword evidence="2 4" id="KW-0853">WD repeat</keyword>
<evidence type="ECO:0000313" key="8">
    <source>
        <dbReference type="Proteomes" id="UP000005240"/>
    </source>
</evidence>
<feature type="compositionally biased region" description="Basic residues" evidence="5">
    <location>
        <begin position="1203"/>
        <end position="1215"/>
    </location>
</feature>
<feature type="region of interest" description="Disordered" evidence="5">
    <location>
        <begin position="765"/>
        <end position="788"/>
    </location>
</feature>
<dbReference type="OrthoDB" id="2421129at2759"/>